<gene>
    <name evidence="2" type="ORF">ZHAS_00008396</name>
</gene>
<dbReference type="EMBL" id="KE525041">
    <property type="protein sequence ID" value="KFB40840.1"/>
    <property type="molecule type" value="Genomic_DNA"/>
</dbReference>
<organism evidence="2">
    <name type="scientific">Anopheles sinensis</name>
    <name type="common">Mosquito</name>
    <dbReference type="NCBI Taxonomy" id="74873"/>
    <lineage>
        <taxon>Eukaryota</taxon>
        <taxon>Metazoa</taxon>
        <taxon>Ecdysozoa</taxon>
        <taxon>Arthropoda</taxon>
        <taxon>Hexapoda</taxon>
        <taxon>Insecta</taxon>
        <taxon>Pterygota</taxon>
        <taxon>Neoptera</taxon>
        <taxon>Endopterygota</taxon>
        <taxon>Diptera</taxon>
        <taxon>Nematocera</taxon>
        <taxon>Culicoidea</taxon>
        <taxon>Culicidae</taxon>
        <taxon>Anophelinae</taxon>
        <taxon>Anopheles</taxon>
    </lineage>
</organism>
<evidence type="ECO:0000313" key="3">
    <source>
        <dbReference type="EnsemblMetazoa" id="ASIC008396-PA"/>
    </source>
</evidence>
<dbReference type="AlphaFoldDB" id="A0A084VS96"/>
<dbReference type="Proteomes" id="UP000030765">
    <property type="component" value="Unassembled WGS sequence"/>
</dbReference>
<dbReference type="VEuPathDB" id="VectorBase:ASIC008396"/>
<name>A0A084VS96_ANOSI</name>
<protein>
    <submittedName>
        <fullName evidence="2 3">Nef protein</fullName>
    </submittedName>
</protein>
<proteinExistence type="predicted"/>
<evidence type="ECO:0000313" key="4">
    <source>
        <dbReference type="Proteomes" id="UP000030765"/>
    </source>
</evidence>
<reference evidence="3" key="2">
    <citation type="submission" date="2020-05" db="UniProtKB">
        <authorList>
            <consortium name="EnsemblMetazoa"/>
        </authorList>
    </citation>
    <scope>IDENTIFICATION</scope>
</reference>
<reference evidence="2 4" key="1">
    <citation type="journal article" date="2014" name="BMC Genomics">
        <title>Genome sequence of Anopheles sinensis provides insight into genetics basis of mosquito competence for malaria parasites.</title>
        <authorList>
            <person name="Zhou D."/>
            <person name="Zhang D."/>
            <person name="Ding G."/>
            <person name="Shi L."/>
            <person name="Hou Q."/>
            <person name="Ye Y."/>
            <person name="Xu Y."/>
            <person name="Zhou H."/>
            <person name="Xiong C."/>
            <person name="Li S."/>
            <person name="Yu J."/>
            <person name="Hong S."/>
            <person name="Yu X."/>
            <person name="Zou P."/>
            <person name="Chen C."/>
            <person name="Chang X."/>
            <person name="Wang W."/>
            <person name="Lv Y."/>
            <person name="Sun Y."/>
            <person name="Ma L."/>
            <person name="Shen B."/>
            <person name="Zhu C."/>
        </authorList>
    </citation>
    <scope>NUCLEOTIDE SEQUENCE [LARGE SCALE GENOMIC DNA]</scope>
</reference>
<feature type="region of interest" description="Disordered" evidence="1">
    <location>
        <begin position="95"/>
        <end position="117"/>
    </location>
</feature>
<dbReference type="EMBL" id="ATLV01015900">
    <property type="status" value="NOT_ANNOTATED_CDS"/>
    <property type="molecule type" value="Genomic_DNA"/>
</dbReference>
<sequence length="117" mass="13262">MWNIYFETQNRVVVSDLQRLDRRSMKMDRVKTRAETYLGMGGSSNLNRPGALTLTPSEAESGRCCRRGSRRRHKKVAFLSDGGGYFHPEVPRPLDTVPVWGAPPQARGQQLMRKDAT</sequence>
<feature type="region of interest" description="Disordered" evidence="1">
    <location>
        <begin position="38"/>
        <end position="67"/>
    </location>
</feature>
<evidence type="ECO:0000256" key="1">
    <source>
        <dbReference type="SAM" id="MobiDB-lite"/>
    </source>
</evidence>
<keyword evidence="4" id="KW-1185">Reference proteome</keyword>
<dbReference type="EnsemblMetazoa" id="ASIC008396-RA">
    <property type="protein sequence ID" value="ASIC008396-PA"/>
    <property type="gene ID" value="ASIC008396"/>
</dbReference>
<evidence type="ECO:0000313" key="2">
    <source>
        <dbReference type="EMBL" id="KFB40840.1"/>
    </source>
</evidence>
<accession>A0A084VS96</accession>